<sequence>MKKKFILTSIALSLLLSFMLLSCNADATAGLFRQISNASAPVGIVYKQIVELDSGTLYYLTDDGLYKTDGSSSTKLVANAENNIIETAALDGTTTIAYQVNSNENEGYKTIKTVTNSGVAGPTYDFSEFDYVQLLPNGLVLVKDGNTNFYLYDFDVAPTPTLSNIGSPLISINATTGYNLSSVIQLSGKEHTSLSANPMLISFVNESGGYKHFYITGSTAAELNTSTSGFRFASMAFIDAKIYLLTDEGDLYATATPSASTFDEVHKTNKSYKENAFMYGYYDSANSVTKLITKPAGINDALYEINIDASDTVTANNVDDGYGKYLDAAEIKDSYEKDAGKLLVATLENGMYEIDIAGNTSSDPEEYTL</sequence>
<evidence type="ECO:0000313" key="2">
    <source>
        <dbReference type="EMBL" id="RFU94579.1"/>
    </source>
</evidence>
<keyword evidence="3" id="KW-1185">Reference proteome</keyword>
<organism evidence="2 3">
    <name type="scientific">Sphaerochaeta halotolerans</name>
    <dbReference type="NCBI Taxonomy" id="2293840"/>
    <lineage>
        <taxon>Bacteria</taxon>
        <taxon>Pseudomonadati</taxon>
        <taxon>Spirochaetota</taxon>
        <taxon>Spirochaetia</taxon>
        <taxon>Spirochaetales</taxon>
        <taxon>Sphaerochaetaceae</taxon>
        <taxon>Sphaerochaeta</taxon>
    </lineage>
</organism>
<comment type="caution">
    <text evidence="2">The sequence shown here is derived from an EMBL/GenBank/DDBJ whole genome shotgun (WGS) entry which is preliminary data.</text>
</comment>
<feature type="signal peptide" evidence="1">
    <location>
        <begin position="1"/>
        <end position="27"/>
    </location>
</feature>
<name>A0A372MFL0_9SPIR</name>
<reference evidence="3" key="1">
    <citation type="submission" date="2018-08" db="EMBL/GenBank/DDBJ databases">
        <authorList>
            <person name="Grouzdev D.S."/>
            <person name="Krutkina M.S."/>
        </authorList>
    </citation>
    <scope>NUCLEOTIDE SEQUENCE [LARGE SCALE GENOMIC DNA]</scope>
    <source>
        <strain evidence="3">4-11</strain>
    </source>
</reference>
<accession>A0A372MFL0</accession>
<reference evidence="2 3" key="2">
    <citation type="submission" date="2018-09" db="EMBL/GenBank/DDBJ databases">
        <title>Genome of Sphaerochaeta halotolerans strain 4-11.</title>
        <authorList>
            <person name="Nazina T.N."/>
            <person name="Sokolova D.S."/>
        </authorList>
    </citation>
    <scope>NUCLEOTIDE SEQUENCE [LARGE SCALE GENOMIC DNA]</scope>
    <source>
        <strain evidence="2 3">4-11</strain>
    </source>
</reference>
<dbReference type="AlphaFoldDB" id="A0A372MFL0"/>
<protein>
    <submittedName>
        <fullName evidence="2">Uncharacterized protein</fullName>
    </submittedName>
</protein>
<keyword evidence="1" id="KW-0732">Signal</keyword>
<dbReference type="PROSITE" id="PS51257">
    <property type="entry name" value="PROKAR_LIPOPROTEIN"/>
    <property type="match status" value="1"/>
</dbReference>
<gene>
    <name evidence="2" type="ORF">DYP60_08665</name>
</gene>
<evidence type="ECO:0000256" key="1">
    <source>
        <dbReference type="SAM" id="SignalP"/>
    </source>
</evidence>
<feature type="chain" id="PRO_5016876990" evidence="1">
    <location>
        <begin position="28"/>
        <end position="369"/>
    </location>
</feature>
<dbReference type="RefSeq" id="WP_117330613.1">
    <property type="nucleotide sequence ID" value="NZ_QUWK01000008.1"/>
</dbReference>
<dbReference type="EMBL" id="QUWK01000008">
    <property type="protein sequence ID" value="RFU94579.1"/>
    <property type="molecule type" value="Genomic_DNA"/>
</dbReference>
<dbReference type="Proteomes" id="UP000264002">
    <property type="component" value="Unassembled WGS sequence"/>
</dbReference>
<proteinExistence type="predicted"/>
<evidence type="ECO:0000313" key="3">
    <source>
        <dbReference type="Proteomes" id="UP000264002"/>
    </source>
</evidence>